<evidence type="ECO:0000256" key="7">
    <source>
        <dbReference type="ARBA" id="ARBA00023136"/>
    </source>
</evidence>
<dbReference type="NCBIfam" id="NF010158">
    <property type="entry name" value="PRK13637.1"/>
    <property type="match status" value="1"/>
</dbReference>
<evidence type="ECO:0000256" key="8">
    <source>
        <dbReference type="RuleBase" id="RU365104"/>
    </source>
</evidence>
<dbReference type="RefSeq" id="WP_127018115.1">
    <property type="nucleotide sequence ID" value="NZ_CP016379.1"/>
</dbReference>
<dbReference type="PROSITE" id="PS00211">
    <property type="entry name" value="ABC_TRANSPORTER_1"/>
    <property type="match status" value="1"/>
</dbReference>
<evidence type="ECO:0000256" key="6">
    <source>
        <dbReference type="ARBA" id="ARBA00022967"/>
    </source>
</evidence>
<dbReference type="InterPro" id="IPR017871">
    <property type="entry name" value="ABC_transporter-like_CS"/>
</dbReference>
<dbReference type="OrthoDB" id="9784332at2"/>
<dbReference type="GO" id="GO:0005524">
    <property type="term" value="F:ATP binding"/>
    <property type="evidence" value="ECO:0007669"/>
    <property type="project" value="UniProtKB-UniRule"/>
</dbReference>
<dbReference type="GO" id="GO:0016887">
    <property type="term" value="F:ATP hydrolysis activity"/>
    <property type="evidence" value="ECO:0007669"/>
    <property type="project" value="InterPro"/>
</dbReference>
<dbReference type="GO" id="GO:0042626">
    <property type="term" value="F:ATPase-coupled transmembrane transporter activity"/>
    <property type="evidence" value="ECO:0007669"/>
    <property type="project" value="TreeGrafter"/>
</dbReference>
<dbReference type="SUPFAM" id="SSF52540">
    <property type="entry name" value="P-loop containing nucleoside triphosphate hydrolases"/>
    <property type="match status" value="1"/>
</dbReference>
<dbReference type="GO" id="GO:0043190">
    <property type="term" value="C:ATP-binding cassette (ABC) transporter complex"/>
    <property type="evidence" value="ECO:0007669"/>
    <property type="project" value="TreeGrafter"/>
</dbReference>
<gene>
    <name evidence="10" type="ORF">BBF96_16025</name>
</gene>
<comment type="subcellular location">
    <subcellularLocation>
        <location evidence="1 8">Cell membrane</location>
        <topology evidence="1 8">Peripheral membrane protein</topology>
    </subcellularLocation>
</comment>
<dbReference type="Pfam" id="PF00005">
    <property type="entry name" value="ABC_tran"/>
    <property type="match status" value="1"/>
</dbReference>
<keyword evidence="4 8" id="KW-0547">Nucleotide-binding</keyword>
<evidence type="ECO:0000256" key="2">
    <source>
        <dbReference type="ARBA" id="ARBA00022448"/>
    </source>
</evidence>
<comment type="similarity">
    <text evidence="8">Belongs to the ABC transporter superfamily. Energy-coupling factor EcfA family.</text>
</comment>
<evidence type="ECO:0000256" key="1">
    <source>
        <dbReference type="ARBA" id="ARBA00004202"/>
    </source>
</evidence>
<dbReference type="InterPro" id="IPR015856">
    <property type="entry name" value="ABC_transpr_CbiO/EcfA_su"/>
</dbReference>
<comment type="function">
    <text evidence="8">ATP-binding (A) component of a common energy-coupling factor (ECF) ABC-transporter complex.</text>
</comment>
<dbReference type="PROSITE" id="PS50893">
    <property type="entry name" value="ABC_TRANSPORTER_2"/>
    <property type="match status" value="1"/>
</dbReference>
<organism evidence="10 11">
    <name type="scientific">Anoxybacter fermentans</name>
    <dbReference type="NCBI Taxonomy" id="1323375"/>
    <lineage>
        <taxon>Bacteria</taxon>
        <taxon>Bacillati</taxon>
        <taxon>Bacillota</taxon>
        <taxon>Clostridia</taxon>
        <taxon>Halanaerobiales</taxon>
        <taxon>Anoxybacter</taxon>
    </lineage>
</organism>
<dbReference type="InterPro" id="IPR030946">
    <property type="entry name" value="EcfA2"/>
</dbReference>
<feature type="domain" description="ABC transporter" evidence="9">
    <location>
        <begin position="3"/>
        <end position="243"/>
    </location>
</feature>
<dbReference type="EMBL" id="CP016379">
    <property type="protein sequence ID" value="AZR74748.1"/>
    <property type="molecule type" value="Genomic_DNA"/>
</dbReference>
<dbReference type="Gene3D" id="3.40.50.300">
    <property type="entry name" value="P-loop containing nucleotide triphosphate hydrolases"/>
    <property type="match status" value="1"/>
</dbReference>
<evidence type="ECO:0000256" key="3">
    <source>
        <dbReference type="ARBA" id="ARBA00022475"/>
    </source>
</evidence>
<reference evidence="10 11" key="1">
    <citation type="submission" date="2016-07" db="EMBL/GenBank/DDBJ databases">
        <title>Genome and transcriptome analysis of iron-reducing fermentative bacteria Anoxybacter fermentans.</title>
        <authorList>
            <person name="Zeng X."/>
            <person name="Shao Z."/>
        </authorList>
    </citation>
    <scope>NUCLEOTIDE SEQUENCE [LARGE SCALE GENOMIC DNA]</scope>
    <source>
        <strain evidence="10 11">DY22613</strain>
    </source>
</reference>
<keyword evidence="11" id="KW-1185">Reference proteome</keyword>
<evidence type="ECO:0000256" key="5">
    <source>
        <dbReference type="ARBA" id="ARBA00022840"/>
    </source>
</evidence>
<name>A0A3Q9HSN8_9FIRM</name>
<dbReference type="CDD" id="cd03225">
    <property type="entry name" value="ABC_cobalt_CbiO_domain1"/>
    <property type="match status" value="1"/>
</dbReference>
<dbReference type="AlphaFoldDB" id="A0A3Q9HSN8"/>
<keyword evidence="7 8" id="KW-0472">Membrane</keyword>
<evidence type="ECO:0000313" key="11">
    <source>
        <dbReference type="Proteomes" id="UP000267250"/>
    </source>
</evidence>
<dbReference type="KEGG" id="aft:BBF96_16025"/>
<comment type="subunit">
    <text evidence="8">Forms a stable energy-coupling factor (ECF) transporter complex composed of 2 membrane-embedded substrate-binding proteins (S component), 2 ATP-binding proteins (A component) and 2 transmembrane proteins (T component).</text>
</comment>
<dbReference type="FunFam" id="3.40.50.300:FF:000224">
    <property type="entry name" value="Energy-coupling factor transporter ATP-binding protein EcfA"/>
    <property type="match status" value="1"/>
</dbReference>
<sequence>MLIRLENVSHIYDKESGVVALKNINLSIKKGEFIGLVGHTGSGKSTLVQTLNGLIRPSKGKVWVDNEDITKSGVNLKTVRQKIGLVFQYPEHQLFEETVEKDISFGPRNLGLNEDEILKRVQWAMRLVGLNYEEFRNRSPFQLSGGQKRKVAIAGVLAMKPQVLILDEPSAGLDPMGRNQLLQLLALLNKDYQMTIILVSHRMEEVAELANRLLVMNKGELVLDDTPRNIFQNVQLLEEIGLGIPQVTRLLWELKKRGCEVRTDLLTLNEVKEEIIKFMGSKRLC</sequence>
<evidence type="ECO:0000256" key="4">
    <source>
        <dbReference type="ARBA" id="ARBA00022741"/>
    </source>
</evidence>
<evidence type="ECO:0000259" key="9">
    <source>
        <dbReference type="PROSITE" id="PS50893"/>
    </source>
</evidence>
<dbReference type="PANTHER" id="PTHR43553">
    <property type="entry name" value="HEAVY METAL TRANSPORTER"/>
    <property type="match status" value="1"/>
</dbReference>
<keyword evidence="6" id="KW-1278">Translocase</keyword>
<proteinExistence type="inferred from homology"/>
<keyword evidence="5 8" id="KW-0067">ATP-binding</keyword>
<dbReference type="SMART" id="SM00382">
    <property type="entry name" value="AAA"/>
    <property type="match status" value="1"/>
</dbReference>
<keyword evidence="3 8" id="KW-1003">Cell membrane</keyword>
<protein>
    <recommendedName>
        <fullName evidence="8">Energy-coupling factor transporter ATP-binding protein EcfA2</fullName>
        <ecNumber evidence="8">7.-.-.-</ecNumber>
    </recommendedName>
</protein>
<evidence type="ECO:0000313" key="10">
    <source>
        <dbReference type="EMBL" id="AZR74748.1"/>
    </source>
</evidence>
<dbReference type="InterPro" id="IPR050095">
    <property type="entry name" value="ECF_ABC_transporter_ATP-bd"/>
</dbReference>
<dbReference type="Proteomes" id="UP000267250">
    <property type="component" value="Chromosome"/>
</dbReference>
<dbReference type="InterPro" id="IPR003439">
    <property type="entry name" value="ABC_transporter-like_ATP-bd"/>
</dbReference>
<dbReference type="EC" id="7.-.-.-" evidence="8"/>
<keyword evidence="2 8" id="KW-0813">Transport</keyword>
<dbReference type="PANTHER" id="PTHR43553:SF27">
    <property type="entry name" value="ENERGY-COUPLING FACTOR TRANSPORTER ATP-BINDING PROTEIN ECFA2"/>
    <property type="match status" value="1"/>
</dbReference>
<accession>A0A3Q9HSN8</accession>
<dbReference type="InterPro" id="IPR027417">
    <property type="entry name" value="P-loop_NTPase"/>
</dbReference>
<dbReference type="InterPro" id="IPR003593">
    <property type="entry name" value="AAA+_ATPase"/>
</dbReference>
<dbReference type="NCBIfam" id="TIGR04521">
    <property type="entry name" value="ECF_ATPase_2"/>
    <property type="match status" value="1"/>
</dbReference>